<reference evidence="1" key="1">
    <citation type="submission" date="2019-08" db="EMBL/GenBank/DDBJ databases">
        <authorList>
            <person name="Kucharzyk K."/>
            <person name="Murdoch R.W."/>
            <person name="Higgins S."/>
            <person name="Loffler F."/>
        </authorList>
    </citation>
    <scope>NUCLEOTIDE SEQUENCE</scope>
</reference>
<comment type="caution">
    <text evidence="1">The sequence shown here is derived from an EMBL/GenBank/DDBJ whole genome shotgun (WGS) entry which is preliminary data.</text>
</comment>
<name>A0A644ZY20_9ZZZZ</name>
<proteinExistence type="predicted"/>
<dbReference type="AlphaFoldDB" id="A0A644ZY20"/>
<evidence type="ECO:0000313" key="1">
    <source>
        <dbReference type="EMBL" id="MPM45606.1"/>
    </source>
</evidence>
<sequence>MNNRKVKIEDTSVNLSFCSVTRDREYEDVEMKSGELEYHLRQLLEAGKLTYAIPGCYCDGQFCMGDNLQLRLLSSRTPYWNGSGLQFPVEGVMAQHQYVTSSGLVSYDCSRMLSPQFPLLTVILWRRNGIPKEQTWQNDRINELYKFYSPSFYRGERLPPVPFIKMSSVTGGNNELYELYDSNGIVAYRAKVISTENGIAVIPFRFYRHVESGAEFALPFFPKEPAFFGCPPRTDSPRQTVYLSDAIEIVLANPRRVLGLLFDIDQEISLERLKGHECNWLLDAQADRDSYQRLLLFLDRCRKAGLSVEIKKYNKQESSSWSTPCVSGCEFSRGLLSLESFSLDEFVREASERGCRIPDGLCLDRNGRIDFPSLPETQTLIADLLDSDDVILVEEMQKVPLHCFARWLVQACSTGKSLFQHFPLSRKFRVLLFVTEGEERAVAEEAGDGVKVYHPDFYAATSGIDIFKEIVSETNPDIAVFDVESLAATKNKDVFLLALADCKHHGIGIVVVWSHDLLGDDVSSWLCSKAQRRAYFMALPGTGYVYEEFSDAHPRFKIDLDGREVEEELSAAELESIPGRDKLVGQAR</sequence>
<protein>
    <submittedName>
        <fullName evidence="1">Uncharacterized protein</fullName>
    </submittedName>
</protein>
<gene>
    <name evidence="1" type="ORF">SDC9_92294</name>
</gene>
<dbReference type="EMBL" id="VSSQ01010943">
    <property type="protein sequence ID" value="MPM45606.1"/>
    <property type="molecule type" value="Genomic_DNA"/>
</dbReference>
<accession>A0A644ZY20</accession>
<organism evidence="1">
    <name type="scientific">bioreactor metagenome</name>
    <dbReference type="NCBI Taxonomy" id="1076179"/>
    <lineage>
        <taxon>unclassified sequences</taxon>
        <taxon>metagenomes</taxon>
        <taxon>ecological metagenomes</taxon>
    </lineage>
</organism>